<dbReference type="EMBL" id="CAJNIZ010016358">
    <property type="protein sequence ID" value="CAE7385006.1"/>
    <property type="molecule type" value="Genomic_DNA"/>
</dbReference>
<feature type="compositionally biased region" description="Low complexity" evidence="1">
    <location>
        <begin position="1"/>
        <end position="13"/>
    </location>
</feature>
<feature type="non-terminal residue" evidence="2">
    <location>
        <position position="1"/>
    </location>
</feature>
<evidence type="ECO:0000256" key="1">
    <source>
        <dbReference type="SAM" id="MobiDB-lite"/>
    </source>
</evidence>
<reference evidence="2" key="1">
    <citation type="submission" date="2021-02" db="EMBL/GenBank/DDBJ databases">
        <authorList>
            <person name="Dougan E. K."/>
            <person name="Rhodes N."/>
            <person name="Thang M."/>
            <person name="Chan C."/>
        </authorList>
    </citation>
    <scope>NUCLEOTIDE SEQUENCE</scope>
</reference>
<organism evidence="2 3">
    <name type="scientific">Symbiodinium pilosum</name>
    <name type="common">Dinoflagellate</name>
    <dbReference type="NCBI Taxonomy" id="2952"/>
    <lineage>
        <taxon>Eukaryota</taxon>
        <taxon>Sar</taxon>
        <taxon>Alveolata</taxon>
        <taxon>Dinophyceae</taxon>
        <taxon>Suessiales</taxon>
        <taxon>Symbiodiniaceae</taxon>
        <taxon>Symbiodinium</taxon>
    </lineage>
</organism>
<feature type="non-terminal residue" evidence="2">
    <location>
        <position position="88"/>
    </location>
</feature>
<accession>A0A812QB80</accession>
<dbReference type="AlphaFoldDB" id="A0A812QB80"/>
<protein>
    <submittedName>
        <fullName evidence="2">Uncharacterized protein</fullName>
    </submittedName>
</protein>
<proteinExistence type="predicted"/>
<gene>
    <name evidence="2" type="ORF">SPIL2461_LOCUS9417</name>
</gene>
<feature type="region of interest" description="Disordered" evidence="1">
    <location>
        <begin position="1"/>
        <end position="62"/>
    </location>
</feature>
<evidence type="ECO:0000313" key="3">
    <source>
        <dbReference type="Proteomes" id="UP000649617"/>
    </source>
</evidence>
<sequence>ATRPPAAGTAPAAKIDSPGPSAQAPSMVLDHKQRTAEASQPAKIAESPGSSAETASTELDHKQRAAEEIRQLQQWLLGGHMWKTGSLF</sequence>
<comment type="caution">
    <text evidence="2">The sequence shown here is derived from an EMBL/GenBank/DDBJ whole genome shotgun (WGS) entry which is preliminary data.</text>
</comment>
<feature type="compositionally biased region" description="Polar residues" evidence="1">
    <location>
        <begin position="48"/>
        <end position="57"/>
    </location>
</feature>
<evidence type="ECO:0000313" key="2">
    <source>
        <dbReference type="EMBL" id="CAE7385006.1"/>
    </source>
</evidence>
<dbReference type="Proteomes" id="UP000649617">
    <property type="component" value="Unassembled WGS sequence"/>
</dbReference>
<name>A0A812QB80_SYMPI</name>
<keyword evidence="3" id="KW-1185">Reference proteome</keyword>